<keyword evidence="1 4" id="KW-0808">Transferase</keyword>
<dbReference type="PANTHER" id="PTHR23416:SF78">
    <property type="entry name" value="LIPOPOLYSACCHARIDE BIOSYNTHESIS O-ACETYL TRANSFERASE WBBJ-RELATED"/>
    <property type="match status" value="1"/>
</dbReference>
<dbReference type="InterPro" id="IPR011004">
    <property type="entry name" value="Trimer_LpxA-like_sf"/>
</dbReference>
<evidence type="ECO:0000256" key="2">
    <source>
        <dbReference type="ARBA" id="ARBA00022737"/>
    </source>
</evidence>
<dbReference type="PANTHER" id="PTHR23416">
    <property type="entry name" value="SIALIC ACID SYNTHASE-RELATED"/>
    <property type="match status" value="1"/>
</dbReference>
<dbReference type="EMBL" id="VUNG01000051">
    <property type="protein sequence ID" value="MST85775.1"/>
    <property type="molecule type" value="Genomic_DNA"/>
</dbReference>
<keyword evidence="3 4" id="KW-0012">Acyltransferase</keyword>
<name>A0A7K0KJY1_9BACT</name>
<dbReference type="InterPro" id="IPR001451">
    <property type="entry name" value="Hexapep"/>
</dbReference>
<dbReference type="InterPro" id="IPR051159">
    <property type="entry name" value="Hexapeptide_acetyltransf"/>
</dbReference>
<keyword evidence="5" id="KW-1185">Reference proteome</keyword>
<dbReference type="GO" id="GO:0016746">
    <property type="term" value="F:acyltransferase activity"/>
    <property type="evidence" value="ECO:0007669"/>
    <property type="project" value="UniProtKB-KW"/>
</dbReference>
<comment type="caution">
    <text evidence="4">The sequence shown here is derived from an EMBL/GenBank/DDBJ whole genome shotgun (WGS) entry which is preliminary data.</text>
</comment>
<organism evidence="4 5">
    <name type="scientific">Hallella mizrahii</name>
    <dbReference type="NCBI Taxonomy" id="2606637"/>
    <lineage>
        <taxon>Bacteria</taxon>
        <taxon>Pseudomonadati</taxon>
        <taxon>Bacteroidota</taxon>
        <taxon>Bacteroidia</taxon>
        <taxon>Bacteroidales</taxon>
        <taxon>Prevotellaceae</taxon>
        <taxon>Hallella</taxon>
    </lineage>
</organism>
<evidence type="ECO:0000256" key="3">
    <source>
        <dbReference type="ARBA" id="ARBA00023315"/>
    </source>
</evidence>
<protein>
    <submittedName>
        <fullName evidence="4">Acyltransferase</fullName>
    </submittedName>
</protein>
<sequence length="118" mass="12385">MSLGQNCHIGSYTHITAIDNVTIGNGVLTGRFVLISDNNHGEASLVDMHIEPFLRKLTSKGPVKIGNNVWIGDKAAILSGVTIGDGAIIAANAVVTKNVPAYSVVAGIPAKVIKVYKY</sequence>
<proteinExistence type="predicted"/>
<dbReference type="AlphaFoldDB" id="A0A7K0KJY1"/>
<gene>
    <name evidence="4" type="ORF">FYJ73_14060</name>
</gene>
<reference evidence="4 5" key="1">
    <citation type="submission" date="2019-08" db="EMBL/GenBank/DDBJ databases">
        <title>In-depth cultivation of the pig gut microbiome towards novel bacterial diversity and tailored functional studies.</title>
        <authorList>
            <person name="Wylensek D."/>
            <person name="Hitch T.C.A."/>
            <person name="Clavel T."/>
        </authorList>
    </citation>
    <scope>NUCLEOTIDE SEQUENCE [LARGE SCALE GENOMIC DNA]</scope>
    <source>
        <strain evidence="4 5">LKV-178-WT-2A</strain>
    </source>
</reference>
<dbReference type="Gene3D" id="2.160.10.10">
    <property type="entry name" value="Hexapeptide repeat proteins"/>
    <property type="match status" value="1"/>
</dbReference>
<evidence type="ECO:0000256" key="1">
    <source>
        <dbReference type="ARBA" id="ARBA00022679"/>
    </source>
</evidence>
<dbReference type="Proteomes" id="UP000438914">
    <property type="component" value="Unassembled WGS sequence"/>
</dbReference>
<evidence type="ECO:0000313" key="4">
    <source>
        <dbReference type="EMBL" id="MST85775.1"/>
    </source>
</evidence>
<dbReference type="SUPFAM" id="SSF51161">
    <property type="entry name" value="Trimeric LpxA-like enzymes"/>
    <property type="match status" value="1"/>
</dbReference>
<dbReference type="PROSITE" id="PS00101">
    <property type="entry name" value="HEXAPEP_TRANSFERASES"/>
    <property type="match status" value="1"/>
</dbReference>
<dbReference type="CDD" id="cd04647">
    <property type="entry name" value="LbH_MAT_like"/>
    <property type="match status" value="1"/>
</dbReference>
<dbReference type="InterPro" id="IPR018357">
    <property type="entry name" value="Hexapep_transf_CS"/>
</dbReference>
<evidence type="ECO:0000313" key="5">
    <source>
        <dbReference type="Proteomes" id="UP000438914"/>
    </source>
</evidence>
<accession>A0A7K0KJY1</accession>
<keyword evidence="2" id="KW-0677">Repeat</keyword>
<dbReference type="Pfam" id="PF00132">
    <property type="entry name" value="Hexapep"/>
    <property type="match status" value="1"/>
</dbReference>